<dbReference type="PANTHER" id="PTHR34697:SF2">
    <property type="entry name" value="PHOSPHATIDYLGLYCEROL LYSYLTRANSFERASE"/>
    <property type="match status" value="1"/>
</dbReference>
<dbReference type="Proteomes" id="UP001374803">
    <property type="component" value="Chromosome"/>
</dbReference>
<evidence type="ECO:0000256" key="6">
    <source>
        <dbReference type="SAM" id="Phobius"/>
    </source>
</evidence>
<keyword evidence="4 6" id="KW-1133">Transmembrane helix</keyword>
<dbReference type="InterPro" id="IPR016181">
    <property type="entry name" value="Acyl_CoA_acyltransferase"/>
</dbReference>
<evidence type="ECO:0000256" key="5">
    <source>
        <dbReference type="ARBA" id="ARBA00023136"/>
    </source>
</evidence>
<evidence type="ECO:0000256" key="4">
    <source>
        <dbReference type="ARBA" id="ARBA00022989"/>
    </source>
</evidence>
<feature type="transmembrane region" description="Helical" evidence="6">
    <location>
        <begin position="357"/>
        <end position="377"/>
    </location>
</feature>
<feature type="domain" description="Phosphatidylglycerol lysyltransferase C-terminal" evidence="7">
    <location>
        <begin position="17"/>
        <end position="292"/>
    </location>
</feature>
<evidence type="ECO:0000259" key="7">
    <source>
        <dbReference type="Pfam" id="PF09924"/>
    </source>
</evidence>
<name>A0ABZ2L880_9BACT</name>
<dbReference type="EMBL" id="CP089983">
    <property type="protein sequence ID" value="WXB06962.1"/>
    <property type="molecule type" value="Genomic_DNA"/>
</dbReference>
<feature type="transmembrane region" description="Helical" evidence="6">
    <location>
        <begin position="322"/>
        <end position="345"/>
    </location>
</feature>
<dbReference type="RefSeq" id="WP_394836619.1">
    <property type="nucleotide sequence ID" value="NZ_CP089929.1"/>
</dbReference>
<comment type="subcellular location">
    <subcellularLocation>
        <location evidence="1">Cell membrane</location>
        <topology evidence="1">Multi-pass membrane protein</topology>
    </subcellularLocation>
</comment>
<keyword evidence="2" id="KW-1003">Cell membrane</keyword>
<accession>A0ABZ2L880</accession>
<sequence>MRSRVLTLLRDHGFNRTSFQVLEVGFRYWFCEQGCVAYADTGHAWVAAGAPIAGDDALAAVTAAFIAAAREKGRRVSFFATETRLLEASNELASLQIGEQPVWDPAGWPDIVKGSRSLREQIRRARAKGVTIRKLATEEVAPGSVARYAMETLVARWLSTRAMAPMGFLVDVQPFDFPEERRYFIAERQGAIVAFLAAVPVYARGGWLIEDLVRGTGAPNGTGEMLIDQAMRLFAAEGSHDVTLGLAPLSGSVNRWLGAARSVGRALYDFRGVQAFKAKLKPDRWEPTYLAYPKGTSAMFAVYDVLVAFARGSLSRFGMETLLRGPAFVVRVLAALLVPWTILLASVETRKWFPAPWIKWAWVGFDIAVMIGLFALSSRFRPRLARVLAAAVTMDGLLTLTEAVTFNVPRVHGPTDWVVIVLACLAPTLAAVVLWGAQATRTS</sequence>
<dbReference type="InterPro" id="IPR024320">
    <property type="entry name" value="LPG_synthase_C"/>
</dbReference>
<keyword evidence="3 6" id="KW-0812">Transmembrane</keyword>
<feature type="transmembrane region" description="Helical" evidence="6">
    <location>
        <begin position="417"/>
        <end position="437"/>
    </location>
</feature>
<evidence type="ECO:0000256" key="1">
    <source>
        <dbReference type="ARBA" id="ARBA00004651"/>
    </source>
</evidence>
<evidence type="ECO:0000256" key="2">
    <source>
        <dbReference type="ARBA" id="ARBA00022475"/>
    </source>
</evidence>
<proteinExistence type="predicted"/>
<organism evidence="8 9">
    <name type="scientific">Pendulispora rubella</name>
    <dbReference type="NCBI Taxonomy" id="2741070"/>
    <lineage>
        <taxon>Bacteria</taxon>
        <taxon>Pseudomonadati</taxon>
        <taxon>Myxococcota</taxon>
        <taxon>Myxococcia</taxon>
        <taxon>Myxococcales</taxon>
        <taxon>Sorangiineae</taxon>
        <taxon>Pendulisporaceae</taxon>
        <taxon>Pendulispora</taxon>
    </lineage>
</organism>
<dbReference type="InterPro" id="IPR051211">
    <property type="entry name" value="PG_lysyltransferase"/>
</dbReference>
<gene>
    <name evidence="8" type="ORF">LVJ94_06890</name>
</gene>
<dbReference type="Pfam" id="PF09924">
    <property type="entry name" value="LPG_synthase_C"/>
    <property type="match status" value="1"/>
</dbReference>
<feature type="transmembrane region" description="Helical" evidence="6">
    <location>
        <begin position="384"/>
        <end position="405"/>
    </location>
</feature>
<dbReference type="PANTHER" id="PTHR34697">
    <property type="entry name" value="PHOSPHATIDYLGLYCEROL LYSYLTRANSFERASE"/>
    <property type="match status" value="1"/>
</dbReference>
<protein>
    <submittedName>
        <fullName evidence="8">DUF2156 domain-containing protein</fullName>
    </submittedName>
</protein>
<keyword evidence="5 6" id="KW-0472">Membrane</keyword>
<reference evidence="8" key="1">
    <citation type="submission" date="2021-12" db="EMBL/GenBank/DDBJ databases">
        <title>Discovery of the Pendulisporaceae a myxobacterial family with distinct sporulation behavior and unique specialized metabolism.</title>
        <authorList>
            <person name="Garcia R."/>
            <person name="Popoff A."/>
            <person name="Bader C.D."/>
            <person name="Loehr J."/>
            <person name="Walesch S."/>
            <person name="Walt C."/>
            <person name="Boldt J."/>
            <person name="Bunk B."/>
            <person name="Haeckl F.J.F.P.J."/>
            <person name="Gunesch A.P."/>
            <person name="Birkelbach J."/>
            <person name="Nuebel U."/>
            <person name="Pietschmann T."/>
            <person name="Bach T."/>
            <person name="Mueller R."/>
        </authorList>
    </citation>
    <scope>NUCLEOTIDE SEQUENCE</scope>
    <source>
        <strain evidence="8">MSr11367</strain>
    </source>
</reference>
<evidence type="ECO:0000313" key="8">
    <source>
        <dbReference type="EMBL" id="WXB06962.1"/>
    </source>
</evidence>
<feature type="transmembrane region" description="Helical" evidence="6">
    <location>
        <begin position="289"/>
        <end position="310"/>
    </location>
</feature>
<evidence type="ECO:0000256" key="3">
    <source>
        <dbReference type="ARBA" id="ARBA00022692"/>
    </source>
</evidence>
<evidence type="ECO:0000313" key="9">
    <source>
        <dbReference type="Proteomes" id="UP001374803"/>
    </source>
</evidence>
<keyword evidence="9" id="KW-1185">Reference proteome</keyword>
<dbReference type="SUPFAM" id="SSF55729">
    <property type="entry name" value="Acyl-CoA N-acyltransferases (Nat)"/>
    <property type="match status" value="1"/>
</dbReference>